<feature type="region of interest" description="Disordered" evidence="3">
    <location>
        <begin position="87"/>
        <end position="234"/>
    </location>
</feature>
<protein>
    <submittedName>
        <fullName evidence="4">Spermatogenesis-associated serine-rich protein 2</fullName>
    </submittedName>
</protein>
<dbReference type="GO" id="GO:0005737">
    <property type="term" value="C:cytoplasm"/>
    <property type="evidence" value="ECO:0007669"/>
    <property type="project" value="TreeGrafter"/>
</dbReference>
<evidence type="ECO:0000256" key="3">
    <source>
        <dbReference type="SAM" id="MobiDB-lite"/>
    </source>
</evidence>
<dbReference type="Pfam" id="PF07139">
    <property type="entry name" value="SPATS2-like"/>
    <property type="match status" value="2"/>
</dbReference>
<evidence type="ECO:0000256" key="2">
    <source>
        <dbReference type="SAM" id="Coils"/>
    </source>
</evidence>
<comment type="caution">
    <text evidence="4">The sequence shown here is derived from an EMBL/GenBank/DDBJ whole genome shotgun (WGS) entry which is preliminary data.</text>
</comment>
<proteinExistence type="inferred from homology"/>
<feature type="compositionally biased region" description="Polar residues" evidence="3">
    <location>
        <begin position="162"/>
        <end position="177"/>
    </location>
</feature>
<feature type="region of interest" description="Disordered" evidence="3">
    <location>
        <begin position="449"/>
        <end position="480"/>
    </location>
</feature>
<dbReference type="InterPro" id="IPR009816">
    <property type="entry name" value="SPATS2-like"/>
</dbReference>
<feature type="compositionally biased region" description="Basic residues" evidence="3">
    <location>
        <begin position="91"/>
        <end position="101"/>
    </location>
</feature>
<feature type="coiled-coil region" evidence="2">
    <location>
        <begin position="299"/>
        <end position="337"/>
    </location>
</feature>
<dbReference type="Proteomes" id="UP000735302">
    <property type="component" value="Unassembled WGS sequence"/>
</dbReference>
<keyword evidence="2" id="KW-0175">Coiled coil</keyword>
<dbReference type="AlphaFoldDB" id="A0AAV4CMG8"/>
<comment type="similarity">
    <text evidence="1">Belongs to the SPATS2 family.</text>
</comment>
<keyword evidence="5" id="KW-1185">Reference proteome</keyword>
<name>A0AAV4CMG8_9GAST</name>
<dbReference type="PANTHER" id="PTHR15623">
    <property type="entry name" value="SPERMATOGENESIS-ASSOCIATED SERINE-RICH PROTEIN 2-RELATED"/>
    <property type="match status" value="1"/>
</dbReference>
<dbReference type="InterPro" id="IPR009060">
    <property type="entry name" value="UBA-like_sf"/>
</dbReference>
<feature type="non-terminal residue" evidence="4">
    <location>
        <position position="480"/>
    </location>
</feature>
<feature type="compositionally biased region" description="Low complexity" evidence="3">
    <location>
        <begin position="118"/>
        <end position="136"/>
    </location>
</feature>
<evidence type="ECO:0000256" key="1">
    <source>
        <dbReference type="ARBA" id="ARBA00007105"/>
    </source>
</evidence>
<reference evidence="4 5" key="1">
    <citation type="journal article" date="2021" name="Elife">
        <title>Chloroplast acquisition without the gene transfer in kleptoplastic sea slugs, Plakobranchus ocellatus.</title>
        <authorList>
            <person name="Maeda T."/>
            <person name="Takahashi S."/>
            <person name="Yoshida T."/>
            <person name="Shimamura S."/>
            <person name="Takaki Y."/>
            <person name="Nagai Y."/>
            <person name="Toyoda A."/>
            <person name="Suzuki Y."/>
            <person name="Arimoto A."/>
            <person name="Ishii H."/>
            <person name="Satoh N."/>
            <person name="Nishiyama T."/>
            <person name="Hasebe M."/>
            <person name="Maruyama T."/>
            <person name="Minagawa J."/>
            <person name="Obokata J."/>
            <person name="Shigenobu S."/>
        </authorList>
    </citation>
    <scope>NUCLEOTIDE SEQUENCE [LARGE SCALE GENOMIC DNA]</scope>
</reference>
<dbReference type="EMBL" id="BLXT01006630">
    <property type="protein sequence ID" value="GFO32488.1"/>
    <property type="molecule type" value="Genomic_DNA"/>
</dbReference>
<evidence type="ECO:0000313" key="4">
    <source>
        <dbReference type="EMBL" id="GFO32488.1"/>
    </source>
</evidence>
<evidence type="ECO:0000313" key="5">
    <source>
        <dbReference type="Proteomes" id="UP000735302"/>
    </source>
</evidence>
<gene>
    <name evidence="4" type="ORF">PoB_005899300</name>
</gene>
<dbReference type="SUPFAM" id="SSF46934">
    <property type="entry name" value="UBA-like"/>
    <property type="match status" value="1"/>
</dbReference>
<accession>A0AAV4CMG8</accession>
<dbReference type="PANTHER" id="PTHR15623:SF11">
    <property type="entry name" value="SPERMATOGENESIS-ASSOCIATED SERINE-RICH PROTEIN 2"/>
    <property type="match status" value="1"/>
</dbReference>
<organism evidence="4 5">
    <name type="scientific">Plakobranchus ocellatus</name>
    <dbReference type="NCBI Taxonomy" id="259542"/>
    <lineage>
        <taxon>Eukaryota</taxon>
        <taxon>Metazoa</taxon>
        <taxon>Spiralia</taxon>
        <taxon>Lophotrochozoa</taxon>
        <taxon>Mollusca</taxon>
        <taxon>Gastropoda</taxon>
        <taxon>Heterobranchia</taxon>
        <taxon>Euthyneura</taxon>
        <taxon>Panpulmonata</taxon>
        <taxon>Sacoglossa</taxon>
        <taxon>Placobranchoidea</taxon>
        <taxon>Plakobranchidae</taxon>
        <taxon>Plakobranchus</taxon>
    </lineage>
</organism>
<sequence length="480" mass="52834">MARKNNLRAEASPSTIHFDASTKTVMAEATHENVKEKVLAVREVVPGKSNNEVILVLQYYDYCVERTIQAYLEDGAKEALQEWNFAGTKQPNKKRKNKKKSGNGAGGVGASGEKIDPASSSSSSSTTVAAAAATDASRAEGAVNGGPGLPNGDLSHEEAQVSPGTSSTLSQSNNEQATAAPLPQRQSHNKGRGASDKSHPRQQHHSSHTHPVSRERTTSEMSTGSGMGDASSKRPFQGLEKAIKDLHRQTTSLERLRNLLDHEIDRSYRSVKTVFEELRQGCNFLPSFSNGPQRLNNREAQLCKEMDKLKKEASEMLEMRQGKAADLRRQVDRAERMTEAEVSDLRAEVKRAILQTEEGLGWFGANLWMQYIYEQTSLLGLPSVPSLTVVALTHFVSERRHDEELGRTTRFLYDSDHLLDEINKFGEVVHVKSAYTTRRASASSIASSVVSHDGNPDLDSPGSQEVNELQDRLKNSLKLQ</sequence>